<dbReference type="PANTHER" id="PTHR11934:SF0">
    <property type="entry name" value="RIBOSE-5-PHOSPHATE ISOMERASE"/>
    <property type="match status" value="1"/>
</dbReference>
<dbReference type="HAMAP" id="MF_00170">
    <property type="entry name" value="Rib_5P_isom_A"/>
    <property type="match status" value="1"/>
</dbReference>
<feature type="binding site" evidence="2">
    <location>
        <begin position="25"/>
        <end position="28"/>
    </location>
    <ligand>
        <name>substrate</name>
    </ligand>
</feature>
<accession>A0ABS1BHL0</accession>
<evidence type="ECO:0000313" key="3">
    <source>
        <dbReference type="EMBL" id="MBK0382372.1"/>
    </source>
</evidence>
<dbReference type="Pfam" id="PF06026">
    <property type="entry name" value="Rib_5-P_isom_A"/>
    <property type="match status" value="1"/>
</dbReference>
<dbReference type="NCBIfam" id="TIGR00021">
    <property type="entry name" value="rpiA"/>
    <property type="match status" value="1"/>
</dbReference>
<evidence type="ECO:0000256" key="1">
    <source>
        <dbReference type="ARBA" id="ARBA00023235"/>
    </source>
</evidence>
<comment type="function">
    <text evidence="2">Catalyzes the reversible conversion of ribose-5-phosphate to ribulose 5-phosphate.</text>
</comment>
<keyword evidence="4" id="KW-1185">Reference proteome</keyword>
<reference evidence="3 4" key="1">
    <citation type="submission" date="2020-12" db="EMBL/GenBank/DDBJ databases">
        <title>Bacterial novel species Pedobacter sp. SD-b isolated from soil.</title>
        <authorList>
            <person name="Jung H.-Y."/>
        </authorList>
    </citation>
    <scope>NUCLEOTIDE SEQUENCE [LARGE SCALE GENOMIC DNA]</scope>
    <source>
        <strain evidence="3 4">SD-b</strain>
    </source>
</reference>
<feature type="active site" description="Proton acceptor" evidence="2">
    <location>
        <position position="102"/>
    </location>
</feature>
<dbReference type="Proteomes" id="UP000660024">
    <property type="component" value="Unassembled WGS sequence"/>
</dbReference>
<comment type="catalytic activity">
    <reaction evidence="2">
        <text>aldehydo-D-ribose 5-phosphate = D-ribulose 5-phosphate</text>
        <dbReference type="Rhea" id="RHEA:14657"/>
        <dbReference type="ChEBI" id="CHEBI:58121"/>
        <dbReference type="ChEBI" id="CHEBI:58273"/>
        <dbReference type="EC" id="5.3.1.6"/>
    </reaction>
</comment>
<dbReference type="EMBL" id="JAEHFY010000006">
    <property type="protein sequence ID" value="MBK0382372.1"/>
    <property type="molecule type" value="Genomic_DNA"/>
</dbReference>
<dbReference type="Gene3D" id="3.40.50.1360">
    <property type="match status" value="1"/>
</dbReference>
<organism evidence="3 4">
    <name type="scientific">Pedobacter segetis</name>
    <dbReference type="NCBI Taxonomy" id="2793069"/>
    <lineage>
        <taxon>Bacteria</taxon>
        <taxon>Pseudomonadati</taxon>
        <taxon>Bacteroidota</taxon>
        <taxon>Sphingobacteriia</taxon>
        <taxon>Sphingobacteriales</taxon>
        <taxon>Sphingobacteriaceae</taxon>
        <taxon>Pedobacter</taxon>
    </lineage>
</organism>
<comment type="similarity">
    <text evidence="2">Belongs to the ribose 5-phosphate isomerase family.</text>
</comment>
<gene>
    <name evidence="2 3" type="primary">rpiA</name>
    <name evidence="3" type="ORF">I5M32_05300</name>
</gene>
<protein>
    <recommendedName>
        <fullName evidence="2">Ribose-5-phosphate isomerase A</fullName>
        <ecNumber evidence="2">5.3.1.6</ecNumber>
    </recommendedName>
    <alternativeName>
        <fullName evidence="2">Phosphoriboisomerase A</fullName>
        <shortName evidence="2">PRI</shortName>
    </alternativeName>
</protein>
<dbReference type="NCBIfam" id="NF001924">
    <property type="entry name" value="PRK00702.1"/>
    <property type="match status" value="1"/>
</dbReference>
<dbReference type="InterPro" id="IPR004788">
    <property type="entry name" value="Ribose5P_isomerase_type_A"/>
</dbReference>
<dbReference type="EC" id="5.3.1.6" evidence="2"/>
<comment type="subunit">
    <text evidence="2">Homodimer.</text>
</comment>
<feature type="binding site" evidence="2">
    <location>
        <begin position="80"/>
        <end position="83"/>
    </location>
    <ligand>
        <name>substrate</name>
    </ligand>
</feature>
<dbReference type="GO" id="GO:0004751">
    <property type="term" value="F:ribose-5-phosphate isomerase activity"/>
    <property type="evidence" value="ECO:0007669"/>
    <property type="project" value="UniProtKB-EC"/>
</dbReference>
<dbReference type="SUPFAM" id="SSF100950">
    <property type="entry name" value="NagB/RpiA/CoA transferase-like"/>
    <property type="match status" value="1"/>
</dbReference>
<feature type="binding site" evidence="2">
    <location>
        <position position="120"/>
    </location>
    <ligand>
        <name>substrate</name>
    </ligand>
</feature>
<proteinExistence type="inferred from homology"/>
<feature type="binding site" evidence="2">
    <location>
        <begin position="93"/>
        <end position="96"/>
    </location>
    <ligand>
        <name>substrate</name>
    </ligand>
</feature>
<dbReference type="CDD" id="cd01398">
    <property type="entry name" value="RPI_A"/>
    <property type="match status" value="1"/>
</dbReference>
<dbReference type="SUPFAM" id="SSF75445">
    <property type="entry name" value="D-ribose-5-phosphate isomerase (RpiA), lid domain"/>
    <property type="match status" value="1"/>
</dbReference>
<name>A0ABS1BHL0_9SPHI</name>
<dbReference type="Gene3D" id="3.30.70.260">
    <property type="match status" value="1"/>
</dbReference>
<evidence type="ECO:0000256" key="2">
    <source>
        <dbReference type="HAMAP-Rule" id="MF_00170"/>
    </source>
</evidence>
<sequence>MNPKQLVGEKATEHIKEGMIVGLGTGSTAYFAIMKIGEMVKNGLNIKGVPTSKATEELALSLNIPLLNISEVKKIDVTIDGADEYDSHKNLIKGGGGALLREKIIASITRFYVIIADKAKGCDILGDFAVPVEITPFAKEITINQLKALGCEPKFREKDGKLFITDNQNYITDCKFKEIKNPKELEAKMNAIPGVVENGLFVGMANLIISEDGEGGILQID</sequence>
<keyword evidence="1 2" id="KW-0413">Isomerase</keyword>
<evidence type="ECO:0000313" key="4">
    <source>
        <dbReference type="Proteomes" id="UP000660024"/>
    </source>
</evidence>
<comment type="pathway">
    <text evidence="2">Carbohydrate degradation; pentose phosphate pathway; D-ribose 5-phosphate from D-ribulose 5-phosphate (non-oxidative stage): step 1/1.</text>
</comment>
<comment type="caution">
    <text evidence="3">The sequence shown here is derived from an EMBL/GenBank/DDBJ whole genome shotgun (WGS) entry which is preliminary data.</text>
</comment>
<dbReference type="InterPro" id="IPR037171">
    <property type="entry name" value="NagB/RpiA_transferase-like"/>
</dbReference>
<dbReference type="InterPro" id="IPR020672">
    <property type="entry name" value="Ribose5P_isomerase_typA_subgr"/>
</dbReference>
<dbReference type="PANTHER" id="PTHR11934">
    <property type="entry name" value="RIBOSE-5-PHOSPHATE ISOMERASE"/>
    <property type="match status" value="1"/>
</dbReference>